<dbReference type="RefSeq" id="WP_099953868.1">
    <property type="nucleotide sequence ID" value="NZ_CP028843.1"/>
</dbReference>
<evidence type="ECO:0000256" key="2">
    <source>
        <dbReference type="SAM" id="SignalP"/>
    </source>
</evidence>
<dbReference type="Pfam" id="PF00497">
    <property type="entry name" value="SBP_bac_3"/>
    <property type="match status" value="1"/>
</dbReference>
<dbReference type="PANTHER" id="PTHR35936:SF17">
    <property type="entry name" value="ARGININE-BINDING EXTRACELLULAR PROTEIN ARTP"/>
    <property type="match status" value="1"/>
</dbReference>
<evidence type="ECO:0000313" key="5">
    <source>
        <dbReference type="Proteomes" id="UP000244755"/>
    </source>
</evidence>
<protein>
    <submittedName>
        <fullName evidence="4">Amino acid ABC transporter</fullName>
    </submittedName>
</protein>
<dbReference type="Gene3D" id="3.40.190.10">
    <property type="entry name" value="Periplasmic binding protein-like II"/>
    <property type="match status" value="2"/>
</dbReference>
<dbReference type="KEGG" id="mee:DA075_14750"/>
<dbReference type="PANTHER" id="PTHR35936">
    <property type="entry name" value="MEMBRANE-BOUND LYTIC MUREIN TRANSGLYCOSYLASE F"/>
    <property type="match status" value="1"/>
</dbReference>
<dbReference type="EMBL" id="CP028843">
    <property type="protein sequence ID" value="AWB22026.1"/>
    <property type="molecule type" value="Genomic_DNA"/>
</dbReference>
<dbReference type="SUPFAM" id="SSF53850">
    <property type="entry name" value="Periplasmic binding protein-like II"/>
    <property type="match status" value="1"/>
</dbReference>
<dbReference type="OrthoDB" id="9791339at2"/>
<dbReference type="InterPro" id="IPR006311">
    <property type="entry name" value="TAT_signal"/>
</dbReference>
<name>A0A2R4WKI1_9HYPH</name>
<dbReference type="SMART" id="SM00062">
    <property type="entry name" value="PBPb"/>
    <property type="match status" value="1"/>
</dbReference>
<dbReference type="InterPro" id="IPR001638">
    <property type="entry name" value="Solute-binding_3/MltF_N"/>
</dbReference>
<dbReference type="PROSITE" id="PS51318">
    <property type="entry name" value="TAT"/>
    <property type="match status" value="1"/>
</dbReference>
<dbReference type="AlphaFoldDB" id="A0A2R4WKI1"/>
<evidence type="ECO:0000313" key="4">
    <source>
        <dbReference type="EMBL" id="AWB22026.1"/>
    </source>
</evidence>
<organism evidence="4 5">
    <name type="scientific">Methylobacterium currus</name>
    <dbReference type="NCBI Taxonomy" id="2051553"/>
    <lineage>
        <taxon>Bacteria</taxon>
        <taxon>Pseudomonadati</taxon>
        <taxon>Pseudomonadota</taxon>
        <taxon>Alphaproteobacteria</taxon>
        <taxon>Hyphomicrobiales</taxon>
        <taxon>Methylobacteriaceae</taxon>
        <taxon>Methylobacterium</taxon>
    </lineage>
</organism>
<keyword evidence="1 2" id="KW-0732">Signal</keyword>
<gene>
    <name evidence="4" type="ORF">DA075_14750</name>
</gene>
<feature type="domain" description="Solute-binding protein family 3/N-terminal" evidence="3">
    <location>
        <begin position="40"/>
        <end position="265"/>
    </location>
</feature>
<feature type="chain" id="PRO_5015359088" evidence="2">
    <location>
        <begin position="27"/>
        <end position="278"/>
    </location>
</feature>
<proteinExistence type="predicted"/>
<accession>A0A2R4WKI1</accession>
<keyword evidence="5" id="KW-1185">Reference proteome</keyword>
<feature type="signal peptide" evidence="2">
    <location>
        <begin position="1"/>
        <end position="26"/>
    </location>
</feature>
<dbReference type="Proteomes" id="UP000244755">
    <property type="component" value="Chromosome 1"/>
</dbReference>
<reference evidence="4 5" key="1">
    <citation type="submission" date="2018-04" db="EMBL/GenBank/DDBJ databases">
        <title>Methylobacterium sp. PR1016A genome.</title>
        <authorList>
            <person name="Park W."/>
        </authorList>
    </citation>
    <scope>NUCLEOTIDE SEQUENCE [LARGE SCALE GENOMIC DNA]</scope>
    <source>
        <strain evidence="4 5">PR1016A</strain>
    </source>
</reference>
<evidence type="ECO:0000256" key="1">
    <source>
        <dbReference type="ARBA" id="ARBA00022729"/>
    </source>
</evidence>
<sequence length="278" mass="29952">MTRRRDFLALALASAASAAGFRPAVAQGATSLDRIKRSGRFRIGVTSAEPWFFKDPMAGTWSGVGIDLGTALAGELGVTMVPVETSWANCVAAIQADQIDVMFVLDPTEERRKAIDFPDAPLFYYAAGALVRPDQTATAWSDLDKPGTRIGVTLGTSVDRMVTETLKSASVSRFANNDEAVAAFAAKRVDAVAQFHPALVVQYARLKLGKVILMKPVTPVATSAGIRRDADPAFRTWLGERFATLYAAGKPQESFASYLRTRGIDPATVPGLVREKWV</sequence>
<evidence type="ECO:0000259" key="3">
    <source>
        <dbReference type="SMART" id="SM00062"/>
    </source>
</evidence>